<evidence type="ECO:0000256" key="6">
    <source>
        <dbReference type="ARBA" id="ARBA00023117"/>
    </source>
</evidence>
<dbReference type="GO" id="GO:0005634">
    <property type="term" value="C:nucleus"/>
    <property type="evidence" value="ECO:0007669"/>
    <property type="project" value="UniProtKB-SubCell"/>
</dbReference>
<organism evidence="14 15">
    <name type="scientific">Plectus sambesii</name>
    <dbReference type="NCBI Taxonomy" id="2011161"/>
    <lineage>
        <taxon>Eukaryota</taxon>
        <taxon>Metazoa</taxon>
        <taxon>Ecdysozoa</taxon>
        <taxon>Nematoda</taxon>
        <taxon>Chromadorea</taxon>
        <taxon>Plectida</taxon>
        <taxon>Plectina</taxon>
        <taxon>Plectoidea</taxon>
        <taxon>Plectidae</taxon>
        <taxon>Plectus</taxon>
    </lineage>
</organism>
<dbReference type="Gene3D" id="1.20.920.10">
    <property type="entry name" value="Bromodomain-like"/>
    <property type="match status" value="1"/>
</dbReference>
<dbReference type="SMART" id="SM00297">
    <property type="entry name" value="BROMO"/>
    <property type="match status" value="1"/>
</dbReference>
<evidence type="ECO:0000256" key="2">
    <source>
        <dbReference type="ARBA" id="ARBA00022723"/>
    </source>
</evidence>
<dbReference type="GO" id="GO:0008270">
    <property type="term" value="F:zinc ion binding"/>
    <property type="evidence" value="ECO:0007669"/>
    <property type="project" value="UniProtKB-KW"/>
</dbReference>
<dbReference type="SUPFAM" id="SSF47370">
    <property type="entry name" value="Bromodomain"/>
    <property type="match status" value="1"/>
</dbReference>
<dbReference type="Pfam" id="PF13831">
    <property type="entry name" value="PHD_2"/>
    <property type="match status" value="1"/>
</dbReference>
<evidence type="ECO:0000313" key="14">
    <source>
        <dbReference type="Proteomes" id="UP000887566"/>
    </source>
</evidence>
<dbReference type="InterPro" id="IPR019786">
    <property type="entry name" value="Zinc_finger_PHD-type_CS"/>
</dbReference>
<keyword evidence="2" id="KW-0479">Metal-binding</keyword>
<dbReference type="WBParaSite" id="PSAMB.scaffold818size40898.g9090.t1">
    <property type="protein sequence ID" value="PSAMB.scaffold818size40898.g9090.t1"/>
    <property type="gene ID" value="PSAMB.scaffold818size40898.g9090"/>
</dbReference>
<dbReference type="CDD" id="cd15572">
    <property type="entry name" value="PHD_BRPF"/>
    <property type="match status" value="1"/>
</dbReference>
<dbReference type="Pfam" id="PF13832">
    <property type="entry name" value="zf-HC5HC2H_2"/>
    <property type="match status" value="1"/>
</dbReference>
<dbReference type="Pfam" id="PF00439">
    <property type="entry name" value="Bromodomain"/>
    <property type="match status" value="1"/>
</dbReference>
<dbReference type="InterPro" id="IPR013083">
    <property type="entry name" value="Znf_RING/FYVE/PHD"/>
</dbReference>
<keyword evidence="7" id="KW-0539">Nucleus</keyword>
<evidence type="ECO:0000256" key="7">
    <source>
        <dbReference type="ARBA" id="ARBA00023242"/>
    </source>
</evidence>
<comment type="subcellular location">
    <subcellularLocation>
        <location evidence="1">Nucleus</location>
    </subcellularLocation>
</comment>
<evidence type="ECO:0000256" key="5">
    <source>
        <dbReference type="ARBA" id="ARBA00022833"/>
    </source>
</evidence>
<dbReference type="InterPro" id="IPR034732">
    <property type="entry name" value="EPHD"/>
</dbReference>
<dbReference type="SUPFAM" id="SSF57903">
    <property type="entry name" value="FYVE/PHD zinc finger"/>
    <property type="match status" value="1"/>
</dbReference>
<dbReference type="InterPro" id="IPR001487">
    <property type="entry name" value="Bromodomain"/>
</dbReference>
<keyword evidence="14" id="KW-1185">Reference proteome</keyword>
<sequence>MWSAADPNFDLSVFYDHLRATKPPYRCPYLDECGKRKPFMSMNGIEKHIKTCHPEDENAKIEERHKLRRPDDDSDGDEANCVTPSGRHGQTAMSVAQAQKLVELEVDGRLWRLSILEPLELNIVTEESTLPVDKRVAAVLAKYYEGSKPGDGTTMPKTVVKKLTNYSLKKWSIPEDYVTFVEQSTAELDKLIEYDMDEEDYAWLDLINDKRKKQKLPLVTETSFEYVMDRLEKESHFQSVKHGVPAKAPVDQDAVCSVCLDGEGSNANQIMFCDMCNIPVHQECYGVPYIPEGQWLCRRCQLSPSATVDCCLCPNSGGAFKQTSDGRWAHVVCAIWVPEVHFANTVFLEPIEGLPTVPPGRWKLKCIVCKDKGVGACIQCHKPSCYTAFHVTCAQSAGLYMRVESRKSPTKSGDDAVTVRKFVYCDLHAPAVDDVDEDGENNAETSLVMRTPADSRQTKVMEARKRMQKLKMKKARKILAQNRDSAPQVSIPVIPHERVEAIGTHAKLTGKGNFMDRMLAYWTLKRQARAGVPLLRRLQLQASEEAIDMMMKPVGSVMDQALEKLASKDRMKVFTQPVSEADVPGYRNIIKKPMDLATMRAKLAKNQYKKVNDMRADFKLMIDNCNTFNKSNKFFYTYGHRFKRIGTQILKAAEQQETQMTPGDPSSSPFMKAATNISLLSLADIKAELGSDFKSKIDDMPDEEEEEPLTSSVDTKPRKPAANVKSPRKRGKSSSTAVDTGPPAKKHKRNDLVQMPITKFLTPTNEPKAPPKEVNRRTAVLHKKLKTEKYDSAAFAGFRSDSVRSPISRPSTATENSSTAESTEDDDDVKPVRRERRSKRKHKAPGDAPTHLLEEFESRSAQADEGDDSPSNRCSVA</sequence>
<dbReference type="FunFam" id="3.30.40.10:FF:000008">
    <property type="entry name" value="Bromodomain containing 1, isoform CRA_a"/>
    <property type="match status" value="1"/>
</dbReference>
<keyword evidence="6 8" id="KW-0103">Bromodomain</keyword>
<evidence type="ECO:0000256" key="10">
    <source>
        <dbReference type="SAM" id="MobiDB-lite"/>
    </source>
</evidence>
<dbReference type="FunFam" id="3.30.40.10:FF:000007">
    <property type="entry name" value="Bromodomain containing 1, isoform CRA_b"/>
    <property type="match status" value="1"/>
</dbReference>
<evidence type="ECO:0000256" key="3">
    <source>
        <dbReference type="ARBA" id="ARBA00022737"/>
    </source>
</evidence>
<dbReference type="PROSITE" id="PS50016">
    <property type="entry name" value="ZF_PHD_2"/>
    <property type="match status" value="1"/>
</dbReference>
<evidence type="ECO:0000313" key="15">
    <source>
        <dbReference type="WBParaSite" id="PSAMB.scaffold818size40898.g9090.t1"/>
    </source>
</evidence>
<evidence type="ECO:0000256" key="4">
    <source>
        <dbReference type="ARBA" id="ARBA00022771"/>
    </source>
</evidence>
<dbReference type="InterPro" id="IPR050701">
    <property type="entry name" value="Histone_Mod_Regulator"/>
</dbReference>
<dbReference type="Proteomes" id="UP000887566">
    <property type="component" value="Unplaced"/>
</dbReference>
<evidence type="ECO:0000256" key="1">
    <source>
        <dbReference type="ARBA" id="ARBA00004123"/>
    </source>
</evidence>
<dbReference type="InterPro" id="IPR019542">
    <property type="entry name" value="Enhancer_polycomb-like_N"/>
</dbReference>
<evidence type="ECO:0000256" key="8">
    <source>
        <dbReference type="PROSITE-ProRule" id="PRU00035"/>
    </source>
</evidence>
<feature type="domain" description="PHD-type" evidence="13">
    <location>
        <begin position="307"/>
        <end position="429"/>
    </location>
</feature>
<evidence type="ECO:0000259" key="11">
    <source>
        <dbReference type="PROSITE" id="PS50014"/>
    </source>
</evidence>
<feature type="compositionally biased region" description="Basic residues" evidence="10">
    <location>
        <begin position="833"/>
        <end position="843"/>
    </location>
</feature>
<dbReference type="PROSITE" id="PS50014">
    <property type="entry name" value="BROMODOMAIN_2"/>
    <property type="match status" value="1"/>
</dbReference>
<feature type="domain" description="PHD-type" evidence="12">
    <location>
        <begin position="253"/>
        <end position="303"/>
    </location>
</feature>
<name>A0A914XI71_9BILA</name>
<feature type="region of interest" description="Disordered" evidence="10">
    <location>
        <begin position="695"/>
        <end position="877"/>
    </location>
</feature>
<dbReference type="InterPro" id="IPR001965">
    <property type="entry name" value="Znf_PHD"/>
</dbReference>
<dbReference type="InterPro" id="IPR011011">
    <property type="entry name" value="Znf_FYVE_PHD"/>
</dbReference>
<feature type="compositionally biased region" description="Low complexity" evidence="10">
    <location>
        <begin position="811"/>
        <end position="821"/>
    </location>
</feature>
<evidence type="ECO:0000259" key="12">
    <source>
        <dbReference type="PROSITE" id="PS50016"/>
    </source>
</evidence>
<dbReference type="CDD" id="cd15670">
    <property type="entry name" value="ePHD_BRPF"/>
    <property type="match status" value="1"/>
</dbReference>
<dbReference type="Pfam" id="PF10513">
    <property type="entry name" value="EPL1"/>
    <property type="match status" value="1"/>
</dbReference>
<feature type="domain" description="Bromo" evidence="11">
    <location>
        <begin position="566"/>
        <end position="636"/>
    </location>
</feature>
<keyword evidence="4 9" id="KW-0863">Zinc-finger</keyword>
<dbReference type="PANTHER" id="PTHR13793:SF107">
    <property type="entry name" value="BROMODOMAIN-CONTAINING PROTEIN HOMOLOG"/>
    <property type="match status" value="1"/>
</dbReference>
<dbReference type="SMART" id="SM00249">
    <property type="entry name" value="PHD"/>
    <property type="match status" value="2"/>
</dbReference>
<dbReference type="PANTHER" id="PTHR13793">
    <property type="entry name" value="PHD FINGER PROTEINS"/>
    <property type="match status" value="1"/>
</dbReference>
<dbReference type="InterPro" id="IPR036427">
    <property type="entry name" value="Bromodomain-like_sf"/>
</dbReference>
<feature type="region of interest" description="Disordered" evidence="10">
    <location>
        <begin position="66"/>
        <end position="90"/>
    </location>
</feature>
<keyword evidence="3" id="KW-0677">Repeat</keyword>
<proteinExistence type="predicted"/>
<dbReference type="PROSITE" id="PS51805">
    <property type="entry name" value="EPHD"/>
    <property type="match status" value="1"/>
</dbReference>
<dbReference type="GO" id="GO:0006357">
    <property type="term" value="P:regulation of transcription by RNA polymerase II"/>
    <property type="evidence" value="ECO:0007669"/>
    <property type="project" value="TreeGrafter"/>
</dbReference>
<keyword evidence="5" id="KW-0862">Zinc</keyword>
<accession>A0A914XI71</accession>
<dbReference type="PROSITE" id="PS01359">
    <property type="entry name" value="ZF_PHD_1"/>
    <property type="match status" value="1"/>
</dbReference>
<evidence type="ECO:0000256" key="9">
    <source>
        <dbReference type="PROSITE-ProRule" id="PRU00146"/>
    </source>
</evidence>
<evidence type="ECO:0000259" key="13">
    <source>
        <dbReference type="PROSITE" id="PS51805"/>
    </source>
</evidence>
<reference evidence="15" key="1">
    <citation type="submission" date="2022-11" db="UniProtKB">
        <authorList>
            <consortium name="WormBaseParasite"/>
        </authorList>
    </citation>
    <scope>IDENTIFICATION</scope>
</reference>
<dbReference type="Gene3D" id="3.30.40.10">
    <property type="entry name" value="Zinc/RING finger domain, C3HC4 (zinc finger)"/>
    <property type="match status" value="2"/>
</dbReference>
<protein>
    <submittedName>
        <fullName evidence="15">Uncharacterized protein</fullName>
    </submittedName>
</protein>
<dbReference type="PRINTS" id="PR00503">
    <property type="entry name" value="BROMODOMAIN"/>
</dbReference>
<dbReference type="AlphaFoldDB" id="A0A914XI71"/>
<dbReference type="InterPro" id="IPR019787">
    <property type="entry name" value="Znf_PHD-finger"/>
</dbReference>